<comment type="similarity">
    <text evidence="2 6">Belongs to the flagella basal body rod proteins family.</text>
</comment>
<evidence type="ECO:0000313" key="9">
    <source>
        <dbReference type="EMBL" id="EJI84094.1"/>
    </source>
</evidence>
<dbReference type="NCBIfam" id="TIGR02490">
    <property type="entry name" value="flgF"/>
    <property type="match status" value="1"/>
</dbReference>
<proteinExistence type="inferred from homology"/>
<keyword evidence="10" id="KW-1185">Reference proteome</keyword>
<name>J2IBQ5_9ALTE</name>
<keyword evidence="9" id="KW-0969">Cilium</keyword>
<evidence type="ECO:0000256" key="2">
    <source>
        <dbReference type="ARBA" id="ARBA00009677"/>
    </source>
</evidence>
<evidence type="ECO:0000259" key="7">
    <source>
        <dbReference type="Pfam" id="PF06429"/>
    </source>
</evidence>
<accession>J2IBQ5</accession>
<feature type="domain" description="Flagellar basal-body/hook protein C-terminal" evidence="7">
    <location>
        <begin position="200"/>
        <end position="243"/>
    </location>
</feature>
<protein>
    <recommendedName>
        <fullName evidence="5 6">Flagellar basal-body rod protein FlgF</fullName>
    </recommendedName>
</protein>
<dbReference type="InterPro" id="IPR053967">
    <property type="entry name" value="LlgE_F_G-like_D1"/>
</dbReference>
<dbReference type="InterPro" id="IPR010930">
    <property type="entry name" value="Flg_bb/hook_C_dom"/>
</dbReference>
<dbReference type="GO" id="GO:0030694">
    <property type="term" value="C:bacterial-type flagellum basal body, rod"/>
    <property type="evidence" value="ECO:0007669"/>
    <property type="project" value="UniProtKB-UniRule"/>
</dbReference>
<evidence type="ECO:0000256" key="4">
    <source>
        <dbReference type="ARBA" id="ARBA00038560"/>
    </source>
</evidence>
<sequence length="248" mass="26984">MDRLLYIAMSGAKENMHGISVRANNLANTGTVGFKADFEQARSMQAFGAGLPTRVFSMTERPGQNFDSGALIITERELDIAIQGDGWFAVQDKNGNEAYTRAGNLQLTPDGMLRTANGHPVLGEDGPIILPLPLAKMEIGQDGTVSARVQGAPANVLEVVGRIKLVDTEYRAVEKGSDGLFRRKDGELAQQSAAVTLLHGAYEGSNVNAVSEMTTMISLQRQFELQVKMMKKAEQMDQQQNQLMRIIG</sequence>
<dbReference type="NCBIfam" id="NF009280">
    <property type="entry name" value="PRK12640.1"/>
    <property type="match status" value="1"/>
</dbReference>
<dbReference type="Pfam" id="PF06429">
    <property type="entry name" value="Flg_bbr_C"/>
    <property type="match status" value="1"/>
</dbReference>
<dbReference type="RefSeq" id="WP_008609935.1">
    <property type="nucleotide sequence ID" value="NZ_ALAB01000039.1"/>
</dbReference>
<dbReference type="GO" id="GO:0071978">
    <property type="term" value="P:bacterial-type flagellum-dependent swarming motility"/>
    <property type="evidence" value="ECO:0007669"/>
    <property type="project" value="TreeGrafter"/>
</dbReference>
<dbReference type="AlphaFoldDB" id="J2IBQ5"/>
<dbReference type="SUPFAM" id="SSF117143">
    <property type="entry name" value="Flagellar hook protein flgE"/>
    <property type="match status" value="1"/>
</dbReference>
<evidence type="ECO:0000259" key="8">
    <source>
        <dbReference type="Pfam" id="PF22692"/>
    </source>
</evidence>
<comment type="subunit">
    <text evidence="4 6">The basal body constitutes a major portion of the flagellar organelle and consists of five rings (E,L,P,S, and M) mounted on a central rod. The rod consists of about 26 subunits of FlgG in the distal portion, and FlgB, FlgC and FlgF are thought to build up the proximal portion of the rod with about 6 subunits each.</text>
</comment>
<evidence type="ECO:0000256" key="1">
    <source>
        <dbReference type="ARBA" id="ARBA00004117"/>
    </source>
</evidence>
<keyword evidence="3 6" id="KW-0975">Bacterial flagellum</keyword>
<evidence type="ECO:0000256" key="3">
    <source>
        <dbReference type="ARBA" id="ARBA00023143"/>
    </source>
</evidence>
<gene>
    <name evidence="9" type="ORF">AEST_29280</name>
</gene>
<evidence type="ECO:0000256" key="6">
    <source>
        <dbReference type="RuleBase" id="RU362116"/>
    </source>
</evidence>
<reference evidence="9 10" key="1">
    <citation type="journal article" date="2012" name="J. Bacteriol.">
        <title>Genome Sequence of Pectin-Degrading Alishewanella aestuarii Strain B11T, Isolated from Tidal Flat Sediment.</title>
        <authorList>
            <person name="Jung J."/>
            <person name="Choi S."/>
            <person name="Chun J."/>
            <person name="Park W."/>
        </authorList>
    </citation>
    <scope>NUCLEOTIDE SEQUENCE [LARGE SCALE GENOMIC DNA]</scope>
    <source>
        <strain evidence="9 10">B11</strain>
    </source>
</reference>
<feature type="domain" description="Flagellar hook protein FlgE/F/G-like D1" evidence="8">
    <location>
        <begin position="81"/>
        <end position="147"/>
    </location>
</feature>
<comment type="subcellular location">
    <subcellularLocation>
        <location evidence="1 6">Bacterial flagellum basal body</location>
    </subcellularLocation>
</comment>
<evidence type="ECO:0000256" key="5">
    <source>
        <dbReference type="ARBA" id="ARBA00040228"/>
    </source>
</evidence>
<dbReference type="InterPro" id="IPR020013">
    <property type="entry name" value="Flagellar_FlgE/F/G"/>
</dbReference>
<dbReference type="PANTHER" id="PTHR30435:SF18">
    <property type="entry name" value="FLAGELLAR BASAL-BODY ROD PROTEIN FLGF"/>
    <property type="match status" value="1"/>
</dbReference>
<evidence type="ECO:0000313" key="10">
    <source>
        <dbReference type="Proteomes" id="UP000012043"/>
    </source>
</evidence>
<keyword evidence="9" id="KW-0282">Flagellum</keyword>
<dbReference type="Pfam" id="PF22692">
    <property type="entry name" value="LlgE_F_G_D1"/>
    <property type="match status" value="1"/>
</dbReference>
<dbReference type="Proteomes" id="UP000012043">
    <property type="component" value="Unassembled WGS sequence"/>
</dbReference>
<dbReference type="InterPro" id="IPR037925">
    <property type="entry name" value="FlgE/F/G-like"/>
</dbReference>
<organism evidence="9 10">
    <name type="scientific">Alishewanella aestuarii B11</name>
    <dbReference type="NCBI Taxonomy" id="1197174"/>
    <lineage>
        <taxon>Bacteria</taxon>
        <taxon>Pseudomonadati</taxon>
        <taxon>Pseudomonadota</taxon>
        <taxon>Gammaproteobacteria</taxon>
        <taxon>Alteromonadales</taxon>
        <taxon>Alteromonadaceae</taxon>
        <taxon>Alishewanella</taxon>
    </lineage>
</organism>
<dbReference type="NCBIfam" id="TIGR03506">
    <property type="entry name" value="FlgEFG_subfam"/>
    <property type="match status" value="1"/>
</dbReference>
<dbReference type="EMBL" id="ALAB01000039">
    <property type="protein sequence ID" value="EJI84094.1"/>
    <property type="molecule type" value="Genomic_DNA"/>
</dbReference>
<dbReference type="PANTHER" id="PTHR30435">
    <property type="entry name" value="FLAGELLAR PROTEIN"/>
    <property type="match status" value="1"/>
</dbReference>
<dbReference type="PATRIC" id="fig|1197174.4.peg.2862"/>
<keyword evidence="9" id="KW-0966">Cell projection</keyword>
<comment type="caution">
    <text evidence="9">The sequence shown here is derived from an EMBL/GenBank/DDBJ whole genome shotgun (WGS) entry which is preliminary data.</text>
</comment>
<dbReference type="InterPro" id="IPR012836">
    <property type="entry name" value="FlgF"/>
</dbReference>